<reference evidence="1" key="1">
    <citation type="submission" date="2016-06" db="UniProtKB">
        <authorList>
            <consortium name="WormBaseParasite"/>
        </authorList>
    </citation>
    <scope>IDENTIFICATION</scope>
</reference>
<accession>A0A183BFB9</accession>
<dbReference type="WBParaSite" id="ECPE_0001794901-mRNA-1">
    <property type="protein sequence ID" value="ECPE_0001794901-mRNA-1"/>
    <property type="gene ID" value="ECPE_0001794901"/>
</dbReference>
<evidence type="ECO:0000313" key="1">
    <source>
        <dbReference type="WBParaSite" id="ECPE_0001794901-mRNA-1"/>
    </source>
</evidence>
<name>A0A183BFB9_9TREM</name>
<dbReference type="AlphaFoldDB" id="A0A183BFB9"/>
<protein>
    <submittedName>
        <fullName evidence="1">GTP cyclohydrolase 1</fullName>
    </submittedName>
</protein>
<organism evidence="1">
    <name type="scientific">Echinostoma caproni</name>
    <dbReference type="NCBI Taxonomy" id="27848"/>
    <lineage>
        <taxon>Eukaryota</taxon>
        <taxon>Metazoa</taxon>
        <taxon>Spiralia</taxon>
        <taxon>Lophotrochozoa</taxon>
        <taxon>Platyhelminthes</taxon>
        <taxon>Trematoda</taxon>
        <taxon>Digenea</taxon>
        <taxon>Plagiorchiida</taxon>
        <taxon>Echinostomata</taxon>
        <taxon>Echinostomatoidea</taxon>
        <taxon>Echinostomatidae</taxon>
        <taxon>Echinostoma</taxon>
    </lineage>
</organism>
<proteinExistence type="predicted"/>
<sequence length="183" mass="19875">LTASALLPPRGRDPCVGGVTSSLSLHDHPSCDVTLESGYGGSDTSFSSVTSCGISSRPCDLLDRTLPSEPDCKRPRCEVQEQTTNTITTTSTGITTQLAVALPQSKTGHSKEVSPEDDGEIDRRPFKSKLEELLAECRRSDFAISALDRSPIDRMMEATDYIVGIMAYEQIRETKVSPHCLKL</sequence>